<dbReference type="Proteomes" id="UP000639772">
    <property type="component" value="Chromosome 9"/>
</dbReference>
<dbReference type="AlphaFoldDB" id="A0A835UQM5"/>
<sequence>MNAKQTCWRSQSNEMQGYLMKDLKVDEMLQSDCEWRCGEVGDNPADQYPTDDPVE</sequence>
<proteinExistence type="predicted"/>
<evidence type="ECO:0000313" key="1">
    <source>
        <dbReference type="EMBL" id="KAG0468176.1"/>
    </source>
</evidence>
<dbReference type="EMBL" id="JADCNM010000009">
    <property type="protein sequence ID" value="KAG0468176.1"/>
    <property type="molecule type" value="Genomic_DNA"/>
</dbReference>
<organism evidence="1 2">
    <name type="scientific">Vanilla planifolia</name>
    <name type="common">Vanilla</name>
    <dbReference type="NCBI Taxonomy" id="51239"/>
    <lineage>
        <taxon>Eukaryota</taxon>
        <taxon>Viridiplantae</taxon>
        <taxon>Streptophyta</taxon>
        <taxon>Embryophyta</taxon>
        <taxon>Tracheophyta</taxon>
        <taxon>Spermatophyta</taxon>
        <taxon>Magnoliopsida</taxon>
        <taxon>Liliopsida</taxon>
        <taxon>Asparagales</taxon>
        <taxon>Orchidaceae</taxon>
        <taxon>Vanilloideae</taxon>
        <taxon>Vanilleae</taxon>
        <taxon>Vanilla</taxon>
    </lineage>
</organism>
<gene>
    <name evidence="1" type="ORF">HPP92_017504</name>
</gene>
<reference evidence="1 2" key="1">
    <citation type="journal article" date="2020" name="Nat. Food">
        <title>A phased Vanilla planifolia genome enables genetic improvement of flavour and production.</title>
        <authorList>
            <person name="Hasing T."/>
            <person name="Tang H."/>
            <person name="Brym M."/>
            <person name="Khazi F."/>
            <person name="Huang T."/>
            <person name="Chambers A.H."/>
        </authorList>
    </citation>
    <scope>NUCLEOTIDE SEQUENCE [LARGE SCALE GENOMIC DNA]</scope>
    <source>
        <tissue evidence="1">Leaf</tissue>
    </source>
</reference>
<name>A0A835UQM5_VANPL</name>
<protein>
    <submittedName>
        <fullName evidence="1">Uncharacterized protein</fullName>
    </submittedName>
</protein>
<accession>A0A835UQM5</accession>
<evidence type="ECO:0000313" key="2">
    <source>
        <dbReference type="Proteomes" id="UP000639772"/>
    </source>
</evidence>
<comment type="caution">
    <text evidence="1">The sequence shown here is derived from an EMBL/GenBank/DDBJ whole genome shotgun (WGS) entry which is preliminary data.</text>
</comment>